<dbReference type="GO" id="GO:0005737">
    <property type="term" value="C:cytoplasm"/>
    <property type="evidence" value="ECO:0007669"/>
    <property type="project" value="UniProtKB-ARBA"/>
</dbReference>
<keyword evidence="6" id="KW-1185">Reference proteome</keyword>
<gene>
    <name evidence="5" type="ORF">DPMN_095709</name>
</gene>
<dbReference type="Pfam" id="PF13499">
    <property type="entry name" value="EF-hand_7"/>
    <property type="match status" value="2"/>
</dbReference>
<dbReference type="CDD" id="cd00051">
    <property type="entry name" value="EFh"/>
    <property type="match status" value="1"/>
</dbReference>
<keyword evidence="1" id="KW-0479">Metal-binding</keyword>
<evidence type="ECO:0000256" key="3">
    <source>
        <dbReference type="ARBA" id="ARBA00022837"/>
    </source>
</evidence>
<reference evidence="5" key="1">
    <citation type="journal article" date="2019" name="bioRxiv">
        <title>The Genome of the Zebra Mussel, Dreissena polymorpha: A Resource for Invasive Species Research.</title>
        <authorList>
            <person name="McCartney M.A."/>
            <person name="Auch B."/>
            <person name="Kono T."/>
            <person name="Mallez S."/>
            <person name="Zhang Y."/>
            <person name="Obille A."/>
            <person name="Becker A."/>
            <person name="Abrahante J.E."/>
            <person name="Garbe J."/>
            <person name="Badalamenti J.P."/>
            <person name="Herman A."/>
            <person name="Mangelson H."/>
            <person name="Liachko I."/>
            <person name="Sullivan S."/>
            <person name="Sone E.D."/>
            <person name="Koren S."/>
            <person name="Silverstein K.A.T."/>
            <person name="Beckman K.B."/>
            <person name="Gohl D.M."/>
        </authorList>
    </citation>
    <scope>NUCLEOTIDE SEQUENCE</scope>
    <source>
        <strain evidence="5">Duluth1</strain>
        <tissue evidence="5">Whole animal</tissue>
    </source>
</reference>
<feature type="domain" description="EF-hand" evidence="4">
    <location>
        <begin position="54"/>
        <end position="89"/>
    </location>
</feature>
<dbReference type="PANTHER" id="PTHR23048">
    <property type="entry name" value="MYOSIN LIGHT CHAIN 1, 3"/>
    <property type="match status" value="1"/>
</dbReference>
<reference evidence="5" key="2">
    <citation type="submission" date="2020-11" db="EMBL/GenBank/DDBJ databases">
        <authorList>
            <person name="McCartney M.A."/>
            <person name="Auch B."/>
            <person name="Kono T."/>
            <person name="Mallez S."/>
            <person name="Becker A."/>
            <person name="Gohl D.M."/>
            <person name="Silverstein K.A.T."/>
            <person name="Koren S."/>
            <person name="Bechman K.B."/>
            <person name="Herman A."/>
            <person name="Abrahante J.E."/>
            <person name="Garbe J."/>
        </authorList>
    </citation>
    <scope>NUCLEOTIDE SEQUENCE</scope>
    <source>
        <strain evidence="5">Duluth1</strain>
        <tissue evidence="5">Whole animal</tissue>
    </source>
</reference>
<feature type="domain" description="EF-hand" evidence="4">
    <location>
        <begin position="18"/>
        <end position="53"/>
    </location>
</feature>
<accession>A0A9D4R433</accession>
<dbReference type="PANTHER" id="PTHR23048:SF0">
    <property type="entry name" value="CALMODULIN LIKE 3"/>
    <property type="match status" value="1"/>
</dbReference>
<dbReference type="EMBL" id="JAIWYP010000003">
    <property type="protein sequence ID" value="KAH3853187.1"/>
    <property type="molecule type" value="Genomic_DNA"/>
</dbReference>
<dbReference type="InterPro" id="IPR011992">
    <property type="entry name" value="EF-hand-dom_pair"/>
</dbReference>
<evidence type="ECO:0000313" key="6">
    <source>
        <dbReference type="Proteomes" id="UP000828390"/>
    </source>
</evidence>
<dbReference type="Proteomes" id="UP000828390">
    <property type="component" value="Unassembled WGS sequence"/>
</dbReference>
<dbReference type="PROSITE" id="PS00018">
    <property type="entry name" value="EF_HAND_1"/>
    <property type="match status" value="4"/>
</dbReference>
<comment type="caution">
    <text evidence="5">The sequence shown here is derived from an EMBL/GenBank/DDBJ whole genome shotgun (WGS) entry which is preliminary data.</text>
</comment>
<dbReference type="PROSITE" id="PS50222">
    <property type="entry name" value="EF_HAND_2"/>
    <property type="match status" value="4"/>
</dbReference>
<dbReference type="InterPro" id="IPR018247">
    <property type="entry name" value="EF_Hand_1_Ca_BS"/>
</dbReference>
<evidence type="ECO:0000313" key="5">
    <source>
        <dbReference type="EMBL" id="KAH3853187.1"/>
    </source>
</evidence>
<evidence type="ECO:0000259" key="4">
    <source>
        <dbReference type="PROSITE" id="PS50222"/>
    </source>
</evidence>
<dbReference type="FunFam" id="1.10.238.10:FF:000251">
    <property type="entry name" value="Calmodulin-related protein 97A"/>
    <property type="match status" value="1"/>
</dbReference>
<dbReference type="GO" id="GO:0016460">
    <property type="term" value="C:myosin II complex"/>
    <property type="evidence" value="ECO:0007669"/>
    <property type="project" value="TreeGrafter"/>
</dbReference>
<keyword evidence="2" id="KW-0677">Repeat</keyword>
<dbReference type="SUPFAM" id="SSF47473">
    <property type="entry name" value="EF-hand"/>
    <property type="match status" value="1"/>
</dbReference>
<dbReference type="InterPro" id="IPR002048">
    <property type="entry name" value="EF_hand_dom"/>
</dbReference>
<evidence type="ECO:0000256" key="1">
    <source>
        <dbReference type="ARBA" id="ARBA00022723"/>
    </source>
</evidence>
<dbReference type="GO" id="GO:0005509">
    <property type="term" value="F:calcium ion binding"/>
    <property type="evidence" value="ECO:0007669"/>
    <property type="project" value="InterPro"/>
</dbReference>
<sequence length="163" mass="18583">MEVSKDINLYAASGVTDEQLAEFREAFNLFDKNKDNVISAKELGTVMKSLGQSPTENDIRTMINHADLNKNGSIDFDEFVKMMIGYQRRADPEQEMREAFRVFDKDNNGFISSEELRHVMTNLGEKLTDQEVAEMIREADTNGDGMVDYNEFIKLLCSPPQVE</sequence>
<proteinExistence type="predicted"/>
<dbReference type="AlphaFoldDB" id="A0A9D4R433"/>
<dbReference type="Gene3D" id="1.10.238.10">
    <property type="entry name" value="EF-hand"/>
    <property type="match status" value="3"/>
</dbReference>
<name>A0A9D4R433_DREPO</name>
<dbReference type="SMART" id="SM00054">
    <property type="entry name" value="EFh"/>
    <property type="match status" value="4"/>
</dbReference>
<protein>
    <recommendedName>
        <fullName evidence="4">EF-hand domain-containing protein</fullName>
    </recommendedName>
</protein>
<evidence type="ECO:0000256" key="2">
    <source>
        <dbReference type="ARBA" id="ARBA00022737"/>
    </source>
</evidence>
<dbReference type="InterPro" id="IPR050230">
    <property type="entry name" value="CALM/Myosin/TropC-like"/>
</dbReference>
<keyword evidence="3" id="KW-0106">Calcium</keyword>
<dbReference type="FunFam" id="1.10.238.10:FF:000034">
    <property type="entry name" value="Calmodulin"/>
    <property type="match status" value="1"/>
</dbReference>
<feature type="domain" description="EF-hand" evidence="4">
    <location>
        <begin position="127"/>
        <end position="162"/>
    </location>
</feature>
<feature type="domain" description="EF-hand" evidence="4">
    <location>
        <begin position="91"/>
        <end position="126"/>
    </location>
</feature>
<organism evidence="5 6">
    <name type="scientific">Dreissena polymorpha</name>
    <name type="common">Zebra mussel</name>
    <name type="synonym">Mytilus polymorpha</name>
    <dbReference type="NCBI Taxonomy" id="45954"/>
    <lineage>
        <taxon>Eukaryota</taxon>
        <taxon>Metazoa</taxon>
        <taxon>Spiralia</taxon>
        <taxon>Lophotrochozoa</taxon>
        <taxon>Mollusca</taxon>
        <taxon>Bivalvia</taxon>
        <taxon>Autobranchia</taxon>
        <taxon>Heteroconchia</taxon>
        <taxon>Euheterodonta</taxon>
        <taxon>Imparidentia</taxon>
        <taxon>Neoheterodontei</taxon>
        <taxon>Myida</taxon>
        <taxon>Dreissenoidea</taxon>
        <taxon>Dreissenidae</taxon>
        <taxon>Dreissena</taxon>
    </lineage>
</organism>